<feature type="transmembrane region" description="Helical" evidence="1">
    <location>
        <begin position="7"/>
        <end position="27"/>
    </location>
</feature>
<keyword evidence="3" id="KW-1185">Reference proteome</keyword>
<dbReference type="RefSeq" id="WP_076558289.1">
    <property type="nucleotide sequence ID" value="NZ_FTOC01000004.1"/>
</dbReference>
<evidence type="ECO:0000313" key="3">
    <source>
        <dbReference type="Proteomes" id="UP000187608"/>
    </source>
</evidence>
<keyword evidence="1" id="KW-0472">Membrane</keyword>
<dbReference type="STRING" id="570947.SAMN05421687_104119"/>
<proteinExistence type="predicted"/>
<keyword evidence="1" id="KW-0812">Transmembrane</keyword>
<feature type="transmembrane region" description="Helical" evidence="1">
    <location>
        <begin position="67"/>
        <end position="85"/>
    </location>
</feature>
<evidence type="ECO:0000256" key="1">
    <source>
        <dbReference type="SAM" id="Phobius"/>
    </source>
</evidence>
<name>A0A1N7J8E0_9BACI</name>
<sequence length="86" mass="9792">MSDEDKSLYWMMGIGYLGISLIFAMIVTEGFDRGRNEDFNGEIGFALMIMYIYHLEKRFGIPRKVRYAARGGMLLVGATVAAFIHF</sequence>
<organism evidence="2 3">
    <name type="scientific">Salimicrobium flavidum</name>
    <dbReference type="NCBI Taxonomy" id="570947"/>
    <lineage>
        <taxon>Bacteria</taxon>
        <taxon>Bacillati</taxon>
        <taxon>Bacillota</taxon>
        <taxon>Bacilli</taxon>
        <taxon>Bacillales</taxon>
        <taxon>Bacillaceae</taxon>
        <taxon>Salimicrobium</taxon>
    </lineage>
</organism>
<dbReference type="OrthoDB" id="2428552at2"/>
<keyword evidence="1" id="KW-1133">Transmembrane helix</keyword>
<dbReference type="EMBL" id="FTOC01000004">
    <property type="protein sequence ID" value="SIS45506.1"/>
    <property type="molecule type" value="Genomic_DNA"/>
</dbReference>
<accession>A0A1N7J8E0</accession>
<dbReference type="AlphaFoldDB" id="A0A1N7J8E0"/>
<feature type="transmembrane region" description="Helical" evidence="1">
    <location>
        <begin position="39"/>
        <end position="55"/>
    </location>
</feature>
<evidence type="ECO:0000313" key="2">
    <source>
        <dbReference type="EMBL" id="SIS45506.1"/>
    </source>
</evidence>
<gene>
    <name evidence="2" type="ORF">SAMN05421687_104119</name>
</gene>
<reference evidence="3" key="1">
    <citation type="submission" date="2017-01" db="EMBL/GenBank/DDBJ databases">
        <authorList>
            <person name="Varghese N."/>
            <person name="Submissions S."/>
        </authorList>
    </citation>
    <scope>NUCLEOTIDE SEQUENCE [LARGE SCALE GENOMIC DNA]</scope>
    <source>
        <strain evidence="3">DSM 23127</strain>
    </source>
</reference>
<protein>
    <submittedName>
        <fullName evidence="2">Uncharacterized protein</fullName>
    </submittedName>
</protein>
<dbReference type="Proteomes" id="UP000187608">
    <property type="component" value="Unassembled WGS sequence"/>
</dbReference>